<reference evidence="9" key="1">
    <citation type="journal article" date="2021" name="Front. Plant Sci.">
        <title>Chromosome-Scale Genome Assembly for Chinese Sour Jujube and Insights Into Its Genome Evolution and Domestication Signature.</title>
        <authorList>
            <person name="Shen L.-Y."/>
            <person name="Luo H."/>
            <person name="Wang X.-L."/>
            <person name="Wang X.-M."/>
            <person name="Qiu X.-J."/>
            <person name="Liu H."/>
            <person name="Zhou S.-S."/>
            <person name="Jia K.-H."/>
            <person name="Nie S."/>
            <person name="Bao Y.-T."/>
            <person name="Zhang R.-G."/>
            <person name="Yun Q.-Z."/>
            <person name="Chai Y.-H."/>
            <person name="Lu J.-Y."/>
            <person name="Li Y."/>
            <person name="Zhao S.-W."/>
            <person name="Mao J.-F."/>
            <person name="Jia S.-G."/>
            <person name="Mao Y.-M."/>
        </authorList>
    </citation>
    <scope>NUCLEOTIDE SEQUENCE</scope>
    <source>
        <strain evidence="9">AT0</strain>
        <tissue evidence="9">Leaf</tissue>
    </source>
</reference>
<dbReference type="FunFam" id="1.10.10.60:FF:000381">
    <property type="entry name" value="Transcription factor MYB119"/>
    <property type="match status" value="1"/>
</dbReference>
<evidence type="ECO:0008006" key="11">
    <source>
        <dbReference type="Google" id="ProtNLM"/>
    </source>
</evidence>
<dbReference type="GO" id="GO:0005634">
    <property type="term" value="C:nucleus"/>
    <property type="evidence" value="ECO:0007669"/>
    <property type="project" value="UniProtKB-SubCell"/>
</dbReference>
<feature type="region of interest" description="Disordered" evidence="6">
    <location>
        <begin position="416"/>
        <end position="441"/>
    </location>
</feature>
<evidence type="ECO:0000256" key="4">
    <source>
        <dbReference type="ARBA" id="ARBA00023125"/>
    </source>
</evidence>
<dbReference type="PANTHER" id="PTHR45614:SF273">
    <property type="entry name" value="MYB DOMAIN PROTEIN 100-RELATED"/>
    <property type="match status" value="1"/>
</dbReference>
<name>A0A978VHC1_ZIZJJ</name>
<evidence type="ECO:0000256" key="1">
    <source>
        <dbReference type="ARBA" id="ARBA00004123"/>
    </source>
</evidence>
<dbReference type="GO" id="GO:0000978">
    <property type="term" value="F:RNA polymerase II cis-regulatory region sequence-specific DNA binding"/>
    <property type="evidence" value="ECO:0007669"/>
    <property type="project" value="TreeGrafter"/>
</dbReference>
<accession>A0A978VHC1</accession>
<evidence type="ECO:0000256" key="3">
    <source>
        <dbReference type="ARBA" id="ARBA00023015"/>
    </source>
</evidence>
<dbReference type="EMBL" id="JAEACU010000004">
    <property type="protein sequence ID" value="KAH7532490.1"/>
    <property type="molecule type" value="Genomic_DNA"/>
</dbReference>
<evidence type="ECO:0000259" key="7">
    <source>
        <dbReference type="PROSITE" id="PS50090"/>
    </source>
</evidence>
<comment type="caution">
    <text evidence="9">The sequence shown here is derived from an EMBL/GenBank/DDBJ whole genome shotgun (WGS) entry which is preliminary data.</text>
</comment>
<evidence type="ECO:0000256" key="5">
    <source>
        <dbReference type="ARBA" id="ARBA00023242"/>
    </source>
</evidence>
<feature type="domain" description="Myb-like" evidence="7">
    <location>
        <begin position="337"/>
        <end position="387"/>
    </location>
</feature>
<gene>
    <name evidence="9" type="ORF">FEM48_Zijuj04G0025400</name>
</gene>
<evidence type="ECO:0000313" key="10">
    <source>
        <dbReference type="Proteomes" id="UP000813462"/>
    </source>
</evidence>
<evidence type="ECO:0000259" key="8">
    <source>
        <dbReference type="PROSITE" id="PS51294"/>
    </source>
</evidence>
<keyword evidence="5" id="KW-0539">Nucleus</keyword>
<dbReference type="PANTHER" id="PTHR45614">
    <property type="entry name" value="MYB PROTEIN-RELATED"/>
    <property type="match status" value="1"/>
</dbReference>
<dbReference type="FunFam" id="1.10.10.60:FF:000010">
    <property type="entry name" value="Transcriptional activator Myb isoform A"/>
    <property type="match status" value="1"/>
</dbReference>
<dbReference type="PROSITE" id="PS51294">
    <property type="entry name" value="HTH_MYB"/>
    <property type="match status" value="2"/>
</dbReference>
<dbReference type="AlphaFoldDB" id="A0A978VHC1"/>
<feature type="region of interest" description="Disordered" evidence="6">
    <location>
        <begin position="375"/>
        <end position="402"/>
    </location>
</feature>
<evidence type="ECO:0000313" key="9">
    <source>
        <dbReference type="EMBL" id="KAH7532490.1"/>
    </source>
</evidence>
<dbReference type="CDD" id="cd00167">
    <property type="entry name" value="SANT"/>
    <property type="match status" value="2"/>
</dbReference>
<dbReference type="SUPFAM" id="SSF46689">
    <property type="entry name" value="Homeodomain-like"/>
    <property type="match status" value="1"/>
</dbReference>
<keyword evidence="2" id="KW-0677">Repeat</keyword>
<proteinExistence type="predicted"/>
<dbReference type="GO" id="GO:0000981">
    <property type="term" value="F:DNA-binding transcription factor activity, RNA polymerase II-specific"/>
    <property type="evidence" value="ECO:0007669"/>
    <property type="project" value="TreeGrafter"/>
</dbReference>
<organism evidence="9 10">
    <name type="scientific">Ziziphus jujuba var. spinosa</name>
    <dbReference type="NCBI Taxonomy" id="714518"/>
    <lineage>
        <taxon>Eukaryota</taxon>
        <taxon>Viridiplantae</taxon>
        <taxon>Streptophyta</taxon>
        <taxon>Embryophyta</taxon>
        <taxon>Tracheophyta</taxon>
        <taxon>Spermatophyta</taxon>
        <taxon>Magnoliopsida</taxon>
        <taxon>eudicotyledons</taxon>
        <taxon>Gunneridae</taxon>
        <taxon>Pentapetalae</taxon>
        <taxon>rosids</taxon>
        <taxon>fabids</taxon>
        <taxon>Rosales</taxon>
        <taxon>Rhamnaceae</taxon>
        <taxon>Paliureae</taxon>
        <taxon>Ziziphus</taxon>
    </lineage>
</organism>
<dbReference type="SMART" id="SM00717">
    <property type="entry name" value="SANT"/>
    <property type="match status" value="2"/>
</dbReference>
<feature type="compositionally biased region" description="Basic residues" evidence="6">
    <location>
        <begin position="385"/>
        <end position="396"/>
    </location>
</feature>
<dbReference type="Proteomes" id="UP000813462">
    <property type="component" value="Unassembled WGS sequence"/>
</dbReference>
<feature type="domain" description="Myb-like" evidence="7">
    <location>
        <begin position="285"/>
        <end position="336"/>
    </location>
</feature>
<keyword evidence="3" id="KW-0805">Transcription regulation</keyword>
<sequence length="544" mass="61348">MKNNKVGSSTVTIRKQFSPLDLDTANGIRYNGDHSSFALPSNKAHRGPNCFTLNHPSFLELFLSLYTSCMELLDTNSREDFPFFASAFSDNPSKQQPELIYDNGFPLESSSYKPLFQNPHHFNHHHHQLPQNGSNLNFHTSLDHFFPEGGSSSSIPIFGVPTPSIDPFEAYTNGFSKDFGAYNSSSSLSSPSMPLASDRQNGIFMHSFHPSTGITDHHQEIPAQTMAKTQIYPPLSFREFGSTSAKLTNELSCITAAAAETRFQKRVGKKKRIHVMRKASKAQKKSNIIKGQWTPQEDRLLLQLVERFGVKKWSAIAKMLNGRVGKQCRERWHNHLRPDIRKDTWSEEEDKILIEAHQELGNKWAEIARRLPGRTENTIKNHWNATKRRQNSKKQRNKDSNSKVSLLQNYIKGITCSSSSSSPSPTGHHRETKTQGAAESSRDVVVAELDKQIMVVDDKLQSIIESSEITAAEWTIPSFDHNEAMNVVSNDQLFSESFGFRSLLEEMPTGGSVIDDMPFEVDNVMMGKVKKEMDLLEMICQGKL</sequence>
<feature type="compositionally biased region" description="Polar residues" evidence="6">
    <location>
        <begin position="375"/>
        <end position="384"/>
    </location>
</feature>
<keyword evidence="4" id="KW-0238">DNA-binding</keyword>
<dbReference type="InterPro" id="IPR009057">
    <property type="entry name" value="Homeodomain-like_sf"/>
</dbReference>
<dbReference type="InterPro" id="IPR017930">
    <property type="entry name" value="Myb_dom"/>
</dbReference>
<dbReference type="Pfam" id="PF13921">
    <property type="entry name" value="Myb_DNA-bind_6"/>
    <property type="match status" value="1"/>
</dbReference>
<dbReference type="InterPro" id="IPR050560">
    <property type="entry name" value="MYB_TF"/>
</dbReference>
<protein>
    <recommendedName>
        <fullName evidence="11">Transcription factor MYB98-like</fullName>
    </recommendedName>
</protein>
<keyword evidence="3" id="KW-0804">Transcription</keyword>
<feature type="domain" description="HTH myb-type" evidence="8">
    <location>
        <begin position="341"/>
        <end position="391"/>
    </location>
</feature>
<feature type="domain" description="HTH myb-type" evidence="8">
    <location>
        <begin position="285"/>
        <end position="340"/>
    </location>
</feature>
<comment type="subcellular location">
    <subcellularLocation>
        <location evidence="1">Nucleus</location>
    </subcellularLocation>
</comment>
<dbReference type="Gene3D" id="1.10.10.60">
    <property type="entry name" value="Homeodomain-like"/>
    <property type="match status" value="2"/>
</dbReference>
<evidence type="ECO:0000256" key="6">
    <source>
        <dbReference type="SAM" id="MobiDB-lite"/>
    </source>
</evidence>
<dbReference type="InterPro" id="IPR001005">
    <property type="entry name" value="SANT/Myb"/>
</dbReference>
<evidence type="ECO:0000256" key="2">
    <source>
        <dbReference type="ARBA" id="ARBA00022737"/>
    </source>
</evidence>
<dbReference type="PROSITE" id="PS50090">
    <property type="entry name" value="MYB_LIKE"/>
    <property type="match status" value="2"/>
</dbReference>